<dbReference type="Pfam" id="PF09601">
    <property type="entry name" value="DUF2459"/>
    <property type="match status" value="1"/>
</dbReference>
<keyword evidence="3" id="KW-1185">Reference proteome</keyword>
<keyword evidence="1" id="KW-0472">Membrane</keyword>
<evidence type="ECO:0000313" key="2">
    <source>
        <dbReference type="EMBL" id="MEP1060909.1"/>
    </source>
</evidence>
<dbReference type="Proteomes" id="UP001476950">
    <property type="component" value="Unassembled WGS sequence"/>
</dbReference>
<dbReference type="EMBL" id="JAMPLM010000023">
    <property type="protein sequence ID" value="MEP1060909.1"/>
    <property type="molecule type" value="Genomic_DNA"/>
</dbReference>
<proteinExistence type="predicted"/>
<reference evidence="2 3" key="1">
    <citation type="submission" date="2022-04" db="EMBL/GenBank/DDBJ databases">
        <title>Positive selection, recombination, and allopatry shape intraspecific diversity of widespread and dominant cyanobacteria.</title>
        <authorList>
            <person name="Wei J."/>
            <person name="Shu W."/>
            <person name="Hu C."/>
        </authorList>
    </citation>
    <scope>NUCLEOTIDE SEQUENCE [LARGE SCALE GENOMIC DNA]</scope>
    <source>
        <strain evidence="2 3">AS-A4</strain>
    </source>
</reference>
<evidence type="ECO:0000256" key="1">
    <source>
        <dbReference type="SAM" id="Phobius"/>
    </source>
</evidence>
<protein>
    <submittedName>
        <fullName evidence="2">DUF2459 domain-containing protein</fullName>
    </submittedName>
</protein>
<dbReference type="RefSeq" id="WP_190452949.1">
    <property type="nucleotide sequence ID" value="NZ_JAMPLM010000023.1"/>
</dbReference>
<name>A0ABV0KNV4_9CYAN</name>
<gene>
    <name evidence="2" type="ORF">NDI38_20970</name>
</gene>
<dbReference type="InterPro" id="IPR011727">
    <property type="entry name" value="CHP02117"/>
</dbReference>
<organism evidence="2 3">
    <name type="scientific">Stenomitos frigidus AS-A4</name>
    <dbReference type="NCBI Taxonomy" id="2933935"/>
    <lineage>
        <taxon>Bacteria</taxon>
        <taxon>Bacillati</taxon>
        <taxon>Cyanobacteriota</taxon>
        <taxon>Cyanophyceae</taxon>
        <taxon>Leptolyngbyales</taxon>
        <taxon>Leptolyngbyaceae</taxon>
        <taxon>Stenomitos</taxon>
    </lineage>
</organism>
<evidence type="ECO:0000313" key="3">
    <source>
        <dbReference type="Proteomes" id="UP001476950"/>
    </source>
</evidence>
<feature type="transmembrane region" description="Helical" evidence="1">
    <location>
        <begin position="12"/>
        <end position="31"/>
    </location>
</feature>
<keyword evidence="1" id="KW-0812">Transmembrane</keyword>
<accession>A0ABV0KNV4</accession>
<keyword evidence="1" id="KW-1133">Transmembrane helix</keyword>
<sequence length="261" mass="28983">MTDRSVWKRVGFYGLCGALAAIALLTIAALTPRQWHASSQPADCRFSVYVSGGAMHTNFFVPVRNETFDWNQHLDLATLGKAVTNYRYLQFGWGDRIFYLETPSWDQINIFSALRSLLLQNPAALFVKGHPSVPQYPNETLKCISLSRGNYLKLMHFIKASFQTNQGKPLRIGTGQDGDSSFYAATGRYSSLRTCNSWVAEGLRTADVNTPLWGGLAPAVMRQLKDTCDCGHKEQLAIEGKAGVRGQKERLKAREDKEAGG</sequence>
<comment type="caution">
    <text evidence="2">The sequence shown here is derived from an EMBL/GenBank/DDBJ whole genome shotgun (WGS) entry which is preliminary data.</text>
</comment>